<evidence type="ECO:0000256" key="2">
    <source>
        <dbReference type="ARBA" id="ARBA00022475"/>
    </source>
</evidence>
<evidence type="ECO:0000256" key="5">
    <source>
        <dbReference type="ARBA" id="ARBA00022725"/>
    </source>
</evidence>
<evidence type="ECO:0000256" key="6">
    <source>
        <dbReference type="ARBA" id="ARBA00022989"/>
    </source>
</evidence>
<keyword evidence="6 11" id="KW-1133">Transmembrane helix</keyword>
<evidence type="ECO:0000256" key="11">
    <source>
        <dbReference type="SAM" id="Phobius"/>
    </source>
</evidence>
<name>A0AA38HPT2_9CUCU</name>
<evidence type="ECO:0000256" key="4">
    <source>
        <dbReference type="ARBA" id="ARBA00022692"/>
    </source>
</evidence>
<keyword evidence="3" id="KW-0716">Sensory transduction</keyword>
<protein>
    <recommendedName>
        <fullName evidence="14">Odorant receptor</fullName>
    </recommendedName>
</protein>
<feature type="coiled-coil region" evidence="10">
    <location>
        <begin position="203"/>
        <end position="230"/>
    </location>
</feature>
<accession>A0AA38HPT2</accession>
<evidence type="ECO:0008006" key="14">
    <source>
        <dbReference type="Google" id="ProtNLM"/>
    </source>
</evidence>
<comment type="caution">
    <text evidence="12">The sequence shown here is derived from an EMBL/GenBank/DDBJ whole genome shotgun (WGS) entry which is preliminary data.</text>
</comment>
<keyword evidence="10" id="KW-0175">Coiled coil</keyword>
<dbReference type="EMBL" id="JALNTZ010000009">
    <property type="protein sequence ID" value="KAJ3641548.1"/>
    <property type="molecule type" value="Genomic_DNA"/>
</dbReference>
<evidence type="ECO:0000256" key="3">
    <source>
        <dbReference type="ARBA" id="ARBA00022606"/>
    </source>
</evidence>
<feature type="transmembrane region" description="Helical" evidence="11">
    <location>
        <begin position="165"/>
        <end position="183"/>
    </location>
</feature>
<evidence type="ECO:0000256" key="9">
    <source>
        <dbReference type="ARBA" id="ARBA00023224"/>
    </source>
</evidence>
<evidence type="ECO:0000313" key="12">
    <source>
        <dbReference type="EMBL" id="KAJ3641548.1"/>
    </source>
</evidence>
<feature type="transmembrane region" description="Helical" evidence="11">
    <location>
        <begin position="33"/>
        <end position="55"/>
    </location>
</feature>
<keyword evidence="2" id="KW-1003">Cell membrane</keyword>
<proteinExistence type="predicted"/>
<dbReference type="InterPro" id="IPR004117">
    <property type="entry name" value="7tm6_olfct_rcpt"/>
</dbReference>
<sequence>MSDITKKSFKIIITLFRFAGLYPSENQSILKKIWICSLYVSEVVVTILAFVNLLLKGNSDIMAMNQLAVFFSGAVACCLKIQSFLRNGHKIKKCIHYFEKADFAPKTTGEKKIIDECVRTCLSTVKIYFAAMSAAVTYWCALPFVENSQKLPIDIWLPYEIDDPTVYYLSYVFVAAVCYYVVLVGEMVDPLIAGLSYHATCQMKVLKYNLKNLIELADSLENLGEKLKQSIIHHNNILKFISEYENCFSFSIFCQLLATMFSLCFCCIGLTMVSLTNMYGALFVFCYFVLACQILFYCHCGTLLFQENEELITDIYTSQWYECDIKIKKTLLVIMERSKKPIILTAGKVINLRYTTFTSILKTSYSMIAVMKKILVTTLAFLNLLLKGNSDMIAMNQLAVFFPEAVAICLKTLPFLRNGHKIKKCIHYLETPDFACQTIGEKKIIDECVRTCLRNVKIYVVAIFITVNSWFVLPIVEQSQKLPIDIWLPYEIDDPTVYTLSYVFVVAVCLYMGFAGEMVEPLITGLAYHATYQMKVLKYNLKNLIGLVEHPSHESENIFEKLKQSVIHHNNILNFISEYENCFSFSIFCQLLASIFALCFCCIGLTMVSFTNKYAALYVFTYLVLAFQILFYCHCGTLLFEENEELITDIYTSQWYKCDIKIKKNLLIIMERSKKPIILNAGKVINLKYNTFTSLLKTSYSMIAVMKS</sequence>
<feature type="transmembrane region" description="Helical" evidence="11">
    <location>
        <begin position="496"/>
        <end position="514"/>
    </location>
</feature>
<keyword evidence="13" id="KW-1185">Reference proteome</keyword>
<evidence type="ECO:0000256" key="10">
    <source>
        <dbReference type="SAM" id="Coils"/>
    </source>
</evidence>
<dbReference type="GO" id="GO:0005549">
    <property type="term" value="F:odorant binding"/>
    <property type="evidence" value="ECO:0007669"/>
    <property type="project" value="InterPro"/>
</dbReference>
<dbReference type="PANTHER" id="PTHR21137:SF35">
    <property type="entry name" value="ODORANT RECEPTOR 19A-RELATED"/>
    <property type="match status" value="1"/>
</dbReference>
<organism evidence="12 13">
    <name type="scientific">Zophobas morio</name>
    <dbReference type="NCBI Taxonomy" id="2755281"/>
    <lineage>
        <taxon>Eukaryota</taxon>
        <taxon>Metazoa</taxon>
        <taxon>Ecdysozoa</taxon>
        <taxon>Arthropoda</taxon>
        <taxon>Hexapoda</taxon>
        <taxon>Insecta</taxon>
        <taxon>Pterygota</taxon>
        <taxon>Neoptera</taxon>
        <taxon>Endopterygota</taxon>
        <taxon>Coleoptera</taxon>
        <taxon>Polyphaga</taxon>
        <taxon>Cucujiformia</taxon>
        <taxon>Tenebrionidae</taxon>
        <taxon>Zophobas</taxon>
    </lineage>
</organism>
<dbReference type="PANTHER" id="PTHR21137">
    <property type="entry name" value="ODORANT RECEPTOR"/>
    <property type="match status" value="1"/>
</dbReference>
<keyword evidence="8" id="KW-0675">Receptor</keyword>
<gene>
    <name evidence="12" type="ORF">Zmor_028051</name>
</gene>
<feature type="transmembrane region" description="Helical" evidence="11">
    <location>
        <begin position="278"/>
        <end position="298"/>
    </location>
</feature>
<feature type="transmembrane region" description="Helical" evidence="11">
    <location>
        <begin position="458"/>
        <end position="476"/>
    </location>
</feature>
<dbReference type="Pfam" id="PF02949">
    <property type="entry name" value="7tm_6"/>
    <property type="match status" value="2"/>
</dbReference>
<keyword evidence="9" id="KW-0807">Transducer</keyword>
<feature type="transmembrane region" description="Helical" evidence="11">
    <location>
        <begin position="247"/>
        <end position="272"/>
    </location>
</feature>
<dbReference type="GO" id="GO:0005886">
    <property type="term" value="C:plasma membrane"/>
    <property type="evidence" value="ECO:0007669"/>
    <property type="project" value="UniProtKB-SubCell"/>
</dbReference>
<dbReference type="Proteomes" id="UP001168821">
    <property type="component" value="Unassembled WGS sequence"/>
</dbReference>
<dbReference type="GO" id="GO:0007165">
    <property type="term" value="P:signal transduction"/>
    <property type="evidence" value="ECO:0007669"/>
    <property type="project" value="UniProtKB-KW"/>
</dbReference>
<evidence type="ECO:0000256" key="8">
    <source>
        <dbReference type="ARBA" id="ARBA00023170"/>
    </source>
</evidence>
<feature type="transmembrane region" description="Helical" evidence="11">
    <location>
        <begin position="614"/>
        <end position="633"/>
    </location>
</feature>
<evidence type="ECO:0000256" key="1">
    <source>
        <dbReference type="ARBA" id="ARBA00004651"/>
    </source>
</evidence>
<keyword evidence="5" id="KW-0552">Olfaction</keyword>
<keyword evidence="7 11" id="KW-0472">Membrane</keyword>
<dbReference type="AlphaFoldDB" id="A0AA38HPT2"/>
<reference evidence="12" key="1">
    <citation type="journal article" date="2023" name="G3 (Bethesda)">
        <title>Whole genome assemblies of Zophobas morio and Tenebrio molitor.</title>
        <authorList>
            <person name="Kaur S."/>
            <person name="Stinson S.A."/>
            <person name="diCenzo G.C."/>
        </authorList>
    </citation>
    <scope>NUCLEOTIDE SEQUENCE</scope>
    <source>
        <strain evidence="12">QUZm001</strain>
    </source>
</reference>
<evidence type="ECO:0000313" key="13">
    <source>
        <dbReference type="Proteomes" id="UP001168821"/>
    </source>
</evidence>
<comment type="subcellular location">
    <subcellularLocation>
        <location evidence="1">Cell membrane</location>
        <topology evidence="1">Multi-pass membrane protein</topology>
    </subcellularLocation>
</comment>
<feature type="transmembrane region" description="Helical" evidence="11">
    <location>
        <begin position="365"/>
        <end position="386"/>
    </location>
</feature>
<evidence type="ECO:0000256" key="7">
    <source>
        <dbReference type="ARBA" id="ARBA00023136"/>
    </source>
</evidence>
<keyword evidence="4 11" id="KW-0812">Transmembrane</keyword>
<dbReference type="GO" id="GO:0004984">
    <property type="term" value="F:olfactory receptor activity"/>
    <property type="evidence" value="ECO:0007669"/>
    <property type="project" value="InterPro"/>
</dbReference>
<feature type="transmembrane region" description="Helical" evidence="11">
    <location>
        <begin position="582"/>
        <end position="608"/>
    </location>
</feature>